<protein>
    <submittedName>
        <fullName evidence="2">Uncharacterized protein</fullName>
    </submittedName>
</protein>
<feature type="region of interest" description="Disordered" evidence="1">
    <location>
        <begin position="178"/>
        <end position="255"/>
    </location>
</feature>
<sequence>MDVRAKESGDMRDLIAERFAGAYEAQLKQLTKQAAYEQQTLQGDIEALRQAAFNAQQDAAQHRARVHAACQELGARSLGANALRHELWQLRAQGAQAARGLAQQRGLLAQEAQRAKELRSQVSEEGLALRRSCAEAEQRLRHEEQVSSLLGRQLTAALRERDAEAQAAQEFAAREQAKLRRGLRVSARPGGAFKAGRGARGPAEAGGEHQVHPRGGNAAAASGPHHTSLRPARLRSRRSATVSESGEGASKRQFPSSWTSSWTWAAAVGRGRLRIHFYILVTPREANHK</sequence>
<dbReference type="AlphaFoldDB" id="A0AA36HTI0"/>
<accession>A0AA36HTI0</accession>
<dbReference type="Proteomes" id="UP001178507">
    <property type="component" value="Unassembled WGS sequence"/>
</dbReference>
<comment type="caution">
    <text evidence="2">The sequence shown here is derived from an EMBL/GenBank/DDBJ whole genome shotgun (WGS) entry which is preliminary data.</text>
</comment>
<gene>
    <name evidence="2" type="ORF">EVOR1521_LOCUS3624</name>
</gene>
<evidence type="ECO:0000256" key="1">
    <source>
        <dbReference type="SAM" id="MobiDB-lite"/>
    </source>
</evidence>
<reference evidence="2" key="1">
    <citation type="submission" date="2023-08" db="EMBL/GenBank/DDBJ databases">
        <authorList>
            <person name="Chen Y."/>
            <person name="Shah S."/>
            <person name="Dougan E. K."/>
            <person name="Thang M."/>
            <person name="Chan C."/>
        </authorList>
    </citation>
    <scope>NUCLEOTIDE SEQUENCE</scope>
</reference>
<keyword evidence="3" id="KW-1185">Reference proteome</keyword>
<name>A0AA36HTI0_9DINO</name>
<evidence type="ECO:0000313" key="2">
    <source>
        <dbReference type="EMBL" id="CAJ1373938.1"/>
    </source>
</evidence>
<evidence type="ECO:0000313" key="3">
    <source>
        <dbReference type="Proteomes" id="UP001178507"/>
    </source>
</evidence>
<organism evidence="2 3">
    <name type="scientific">Effrenium voratum</name>
    <dbReference type="NCBI Taxonomy" id="2562239"/>
    <lineage>
        <taxon>Eukaryota</taxon>
        <taxon>Sar</taxon>
        <taxon>Alveolata</taxon>
        <taxon>Dinophyceae</taxon>
        <taxon>Suessiales</taxon>
        <taxon>Symbiodiniaceae</taxon>
        <taxon>Effrenium</taxon>
    </lineage>
</organism>
<feature type="compositionally biased region" description="Low complexity" evidence="1">
    <location>
        <begin position="187"/>
        <end position="205"/>
    </location>
</feature>
<dbReference type="EMBL" id="CAUJNA010000224">
    <property type="protein sequence ID" value="CAJ1373938.1"/>
    <property type="molecule type" value="Genomic_DNA"/>
</dbReference>
<proteinExistence type="predicted"/>